<dbReference type="InterPro" id="IPR039133">
    <property type="entry name" value="RNF25"/>
</dbReference>
<dbReference type="FunFam" id="3.10.110.10:FF:000050">
    <property type="entry name" value="eIF-2-alpha kinase GCN2"/>
    <property type="match status" value="1"/>
</dbReference>
<dbReference type="InterPro" id="IPR006575">
    <property type="entry name" value="RWD_dom"/>
</dbReference>
<dbReference type="InterPro" id="IPR001841">
    <property type="entry name" value="Znf_RING"/>
</dbReference>
<dbReference type="GO" id="GO:0009893">
    <property type="term" value="P:positive regulation of metabolic process"/>
    <property type="evidence" value="ECO:0007669"/>
    <property type="project" value="UniProtKB-ARBA"/>
</dbReference>
<dbReference type="SMART" id="SM00184">
    <property type="entry name" value="RING"/>
    <property type="match status" value="1"/>
</dbReference>
<dbReference type="GO" id="GO:0061630">
    <property type="term" value="F:ubiquitin protein ligase activity"/>
    <property type="evidence" value="ECO:0007669"/>
    <property type="project" value="InterPro"/>
</dbReference>
<dbReference type="Proteomes" id="UP001141552">
    <property type="component" value="Unassembled WGS sequence"/>
</dbReference>
<reference evidence="5" key="1">
    <citation type="submission" date="2022-02" db="EMBL/GenBank/DDBJ databases">
        <authorList>
            <person name="Henning P.M."/>
            <person name="McCubbin A.G."/>
            <person name="Shore J.S."/>
        </authorList>
    </citation>
    <scope>NUCLEOTIDE SEQUENCE</scope>
    <source>
        <strain evidence="5">F60SS</strain>
        <tissue evidence="5">Leaves</tissue>
    </source>
</reference>
<dbReference type="OrthoDB" id="432311at2759"/>
<evidence type="ECO:0000313" key="5">
    <source>
        <dbReference type="EMBL" id="KAJ4847611.1"/>
    </source>
</evidence>
<dbReference type="AlphaFoldDB" id="A0A9Q0GFU6"/>
<comment type="caution">
    <text evidence="5">The sequence shown here is derived from an EMBL/GenBank/DDBJ whole genome shotgun (WGS) entry which is preliminary data.</text>
</comment>
<dbReference type="FunFam" id="3.30.40.10:FF:000914">
    <property type="entry name" value="RWD domain-containing protein"/>
    <property type="match status" value="1"/>
</dbReference>
<sequence length="370" mass="41203">MGSEEEVLVEVEAVEAVYGDDCTVLQPFPPHLHVHIMPRTADVSSQQFVEAVVGIRAGPQYPDEPPVIELVESKGLDEQRQKLLITSIQDEARQLTSCSMLVALCEEAVEKLSAMNHPEGDCPLCLHPLVPEDPHGEDLPFMKLMSCFHCFHIQCIVRWWNWLQKGKESNATSSSLPVRNAKVQDMHGKKGESMGNCPVCRKVFHTKDFEHVLDLAGTHSSEQSSKGEGVNDEEDDELLQSESESIRRQKFEAILKLQQENSGLIEPKRDLLVLPGMFLPPPAQVPAEMPNTDATDHHNDHTVSVDANSGGLPNRPGSMDEQQNDPTVTTVDANSSGSSNTRSSNDTRNPGRRKQRAQNSRKQVQQWVRR</sequence>
<dbReference type="GO" id="GO:0010468">
    <property type="term" value="P:regulation of gene expression"/>
    <property type="evidence" value="ECO:0007669"/>
    <property type="project" value="UniProtKB-ARBA"/>
</dbReference>
<feature type="region of interest" description="Disordered" evidence="2">
    <location>
        <begin position="217"/>
        <end position="243"/>
    </location>
</feature>
<gene>
    <name evidence="5" type="ORF">Tsubulata_002712</name>
</gene>
<dbReference type="PROSITE" id="PS50089">
    <property type="entry name" value="ZF_RING_2"/>
    <property type="match status" value="1"/>
</dbReference>
<feature type="region of interest" description="Disordered" evidence="2">
    <location>
        <begin position="283"/>
        <end position="370"/>
    </location>
</feature>
<dbReference type="GO" id="GO:0008270">
    <property type="term" value="F:zinc ion binding"/>
    <property type="evidence" value="ECO:0007669"/>
    <property type="project" value="UniProtKB-KW"/>
</dbReference>
<feature type="compositionally biased region" description="Polar residues" evidence="2">
    <location>
        <begin position="357"/>
        <end position="370"/>
    </location>
</feature>
<dbReference type="SUPFAM" id="SSF54495">
    <property type="entry name" value="UBC-like"/>
    <property type="match status" value="1"/>
</dbReference>
<evidence type="ECO:0000256" key="1">
    <source>
        <dbReference type="PROSITE-ProRule" id="PRU00175"/>
    </source>
</evidence>
<dbReference type="GO" id="GO:0016567">
    <property type="term" value="P:protein ubiquitination"/>
    <property type="evidence" value="ECO:0007669"/>
    <property type="project" value="TreeGrafter"/>
</dbReference>
<feature type="compositionally biased region" description="Low complexity" evidence="2">
    <location>
        <begin position="334"/>
        <end position="348"/>
    </location>
</feature>
<dbReference type="EMBL" id="JAKUCV010001116">
    <property type="protein sequence ID" value="KAJ4847611.1"/>
    <property type="molecule type" value="Genomic_DNA"/>
</dbReference>
<dbReference type="PANTHER" id="PTHR13198:SF4">
    <property type="entry name" value="E3 UBIQUITIN-PROTEIN LIGASE RNF25"/>
    <property type="match status" value="1"/>
</dbReference>
<protein>
    <recommendedName>
        <fullName evidence="7">RWD domain-containing protein</fullName>
    </recommendedName>
</protein>
<keyword evidence="1" id="KW-0479">Metal-binding</keyword>
<dbReference type="GO" id="GO:0005634">
    <property type="term" value="C:nucleus"/>
    <property type="evidence" value="ECO:0007669"/>
    <property type="project" value="TreeGrafter"/>
</dbReference>
<accession>A0A9Q0GFU6</accession>
<feature type="domain" description="RWD" evidence="4">
    <location>
        <begin position="9"/>
        <end position="115"/>
    </location>
</feature>
<dbReference type="Gene3D" id="3.10.110.10">
    <property type="entry name" value="Ubiquitin Conjugating Enzyme"/>
    <property type="match status" value="1"/>
</dbReference>
<dbReference type="GO" id="GO:0033554">
    <property type="term" value="P:cellular response to stress"/>
    <property type="evidence" value="ECO:0007669"/>
    <property type="project" value="UniProtKB-ARBA"/>
</dbReference>
<keyword evidence="6" id="KW-1185">Reference proteome</keyword>
<evidence type="ECO:0000259" key="4">
    <source>
        <dbReference type="PROSITE" id="PS50908"/>
    </source>
</evidence>
<feature type="compositionally biased region" description="Polar residues" evidence="2">
    <location>
        <begin position="320"/>
        <end position="333"/>
    </location>
</feature>
<reference evidence="5" key="2">
    <citation type="journal article" date="2023" name="Plants (Basel)">
        <title>Annotation of the Turnera subulata (Passifloraceae) Draft Genome Reveals the S-Locus Evolved after the Divergence of Turneroideae from Passifloroideae in a Stepwise Manner.</title>
        <authorList>
            <person name="Henning P.M."/>
            <person name="Roalson E.H."/>
            <person name="Mir W."/>
            <person name="McCubbin A.G."/>
            <person name="Shore J.S."/>
        </authorList>
    </citation>
    <scope>NUCLEOTIDE SEQUENCE</scope>
    <source>
        <strain evidence="5">F60SS</strain>
    </source>
</reference>
<evidence type="ECO:0008006" key="7">
    <source>
        <dbReference type="Google" id="ProtNLM"/>
    </source>
</evidence>
<evidence type="ECO:0000256" key="2">
    <source>
        <dbReference type="SAM" id="MobiDB-lite"/>
    </source>
</evidence>
<dbReference type="SUPFAM" id="SSF57850">
    <property type="entry name" value="RING/U-box"/>
    <property type="match status" value="1"/>
</dbReference>
<dbReference type="PROSITE" id="PS50908">
    <property type="entry name" value="RWD"/>
    <property type="match status" value="1"/>
</dbReference>
<dbReference type="Gene3D" id="3.30.40.10">
    <property type="entry name" value="Zinc/RING finger domain, C3HC4 (zinc finger)"/>
    <property type="match status" value="1"/>
</dbReference>
<feature type="compositionally biased region" description="Acidic residues" evidence="2">
    <location>
        <begin position="230"/>
        <end position="239"/>
    </location>
</feature>
<feature type="compositionally biased region" description="Basic and acidic residues" evidence="2">
    <location>
        <begin position="294"/>
        <end position="303"/>
    </location>
</feature>
<dbReference type="InterPro" id="IPR013083">
    <property type="entry name" value="Znf_RING/FYVE/PHD"/>
</dbReference>
<evidence type="ECO:0000259" key="3">
    <source>
        <dbReference type="PROSITE" id="PS50089"/>
    </source>
</evidence>
<keyword evidence="1" id="KW-0862">Zinc</keyword>
<proteinExistence type="predicted"/>
<dbReference type="SMART" id="SM00591">
    <property type="entry name" value="RWD"/>
    <property type="match status" value="1"/>
</dbReference>
<organism evidence="5 6">
    <name type="scientific">Turnera subulata</name>
    <dbReference type="NCBI Taxonomy" id="218843"/>
    <lineage>
        <taxon>Eukaryota</taxon>
        <taxon>Viridiplantae</taxon>
        <taxon>Streptophyta</taxon>
        <taxon>Embryophyta</taxon>
        <taxon>Tracheophyta</taxon>
        <taxon>Spermatophyta</taxon>
        <taxon>Magnoliopsida</taxon>
        <taxon>eudicotyledons</taxon>
        <taxon>Gunneridae</taxon>
        <taxon>Pentapetalae</taxon>
        <taxon>rosids</taxon>
        <taxon>fabids</taxon>
        <taxon>Malpighiales</taxon>
        <taxon>Passifloraceae</taxon>
        <taxon>Turnera</taxon>
    </lineage>
</organism>
<feature type="domain" description="RING-type" evidence="3">
    <location>
        <begin position="122"/>
        <end position="201"/>
    </location>
</feature>
<name>A0A9Q0GFU6_9ROSI</name>
<dbReference type="Pfam" id="PF05773">
    <property type="entry name" value="RWD"/>
    <property type="match status" value="1"/>
</dbReference>
<evidence type="ECO:0000313" key="6">
    <source>
        <dbReference type="Proteomes" id="UP001141552"/>
    </source>
</evidence>
<dbReference type="PANTHER" id="PTHR13198">
    <property type="entry name" value="RING FINGER PROTEIN 25"/>
    <property type="match status" value="1"/>
</dbReference>
<keyword evidence="1" id="KW-0863">Zinc-finger</keyword>
<dbReference type="InterPro" id="IPR016135">
    <property type="entry name" value="UBQ-conjugating_enzyme/RWD"/>
</dbReference>
<dbReference type="CDD" id="cd23818">
    <property type="entry name" value="RWD_RNF25"/>
    <property type="match status" value="1"/>
</dbReference>
<dbReference type="GO" id="GO:0051246">
    <property type="term" value="P:regulation of protein metabolic process"/>
    <property type="evidence" value="ECO:0007669"/>
    <property type="project" value="UniProtKB-ARBA"/>
</dbReference>